<dbReference type="AlphaFoldDB" id="A0AAD4F461"/>
<comment type="caution">
    <text evidence="2">The sequence shown here is derived from an EMBL/GenBank/DDBJ whole genome shotgun (WGS) entry which is preliminary data.</text>
</comment>
<keyword evidence="3" id="KW-1185">Reference proteome</keyword>
<protein>
    <submittedName>
        <fullName evidence="2">Uncharacterized protein</fullName>
    </submittedName>
</protein>
<dbReference type="EMBL" id="JAHCVI010000001">
    <property type="protein sequence ID" value="KAG7292340.1"/>
    <property type="molecule type" value="Genomic_DNA"/>
</dbReference>
<organism evidence="2 3">
    <name type="scientific">Staphylotrichum longicolle</name>
    <dbReference type="NCBI Taxonomy" id="669026"/>
    <lineage>
        <taxon>Eukaryota</taxon>
        <taxon>Fungi</taxon>
        <taxon>Dikarya</taxon>
        <taxon>Ascomycota</taxon>
        <taxon>Pezizomycotina</taxon>
        <taxon>Sordariomycetes</taxon>
        <taxon>Sordariomycetidae</taxon>
        <taxon>Sordariales</taxon>
        <taxon>Chaetomiaceae</taxon>
        <taxon>Staphylotrichum</taxon>
    </lineage>
</organism>
<sequence length="107" mass="12397">MHRCRKDITADITTIPPVEAYEIVHVIDEQGEYYIRRPVRREPDPRYVYEERRARHEAGPYTGFEPVYAPVSRSSLVREGARASAAPEGRRADPAYFDEYDPRFPAA</sequence>
<reference evidence="2" key="1">
    <citation type="submission" date="2023-02" db="EMBL/GenBank/DDBJ databases">
        <authorList>
            <person name="Palmer J.M."/>
        </authorList>
    </citation>
    <scope>NUCLEOTIDE SEQUENCE</scope>
    <source>
        <strain evidence="2">FW57</strain>
    </source>
</reference>
<gene>
    <name evidence="2" type="ORF">NEMBOFW57_002375</name>
</gene>
<proteinExistence type="predicted"/>
<name>A0AAD4F461_9PEZI</name>
<evidence type="ECO:0000313" key="3">
    <source>
        <dbReference type="Proteomes" id="UP001197093"/>
    </source>
</evidence>
<feature type="region of interest" description="Disordered" evidence="1">
    <location>
        <begin position="80"/>
        <end position="107"/>
    </location>
</feature>
<evidence type="ECO:0000256" key="1">
    <source>
        <dbReference type="SAM" id="MobiDB-lite"/>
    </source>
</evidence>
<accession>A0AAD4F461</accession>
<dbReference type="Proteomes" id="UP001197093">
    <property type="component" value="Unassembled WGS sequence"/>
</dbReference>
<evidence type="ECO:0000313" key="2">
    <source>
        <dbReference type="EMBL" id="KAG7292340.1"/>
    </source>
</evidence>